<evidence type="ECO:0000256" key="6">
    <source>
        <dbReference type="ARBA" id="ARBA00023034"/>
    </source>
</evidence>
<evidence type="ECO:0000256" key="4">
    <source>
        <dbReference type="ARBA" id="ARBA00022927"/>
    </source>
</evidence>
<gene>
    <name evidence="12" type="ORF">BDV96DRAFT_568683</name>
</gene>
<evidence type="ECO:0000313" key="13">
    <source>
        <dbReference type="Proteomes" id="UP000799770"/>
    </source>
</evidence>
<evidence type="ECO:0000256" key="1">
    <source>
        <dbReference type="ARBA" id="ARBA00004394"/>
    </source>
</evidence>
<keyword evidence="5 10" id="KW-1133">Transmembrane helix</keyword>
<name>A0A6A5ZI22_9PLEO</name>
<keyword evidence="13" id="KW-1185">Reference proteome</keyword>
<evidence type="ECO:0000256" key="2">
    <source>
        <dbReference type="ARBA" id="ARBA00022448"/>
    </source>
</evidence>
<evidence type="ECO:0000259" key="11">
    <source>
        <dbReference type="PROSITE" id="PS50192"/>
    </source>
</evidence>
<keyword evidence="7 10" id="KW-0472">Membrane</keyword>
<keyword evidence="2" id="KW-0813">Transport</keyword>
<keyword evidence="3 10" id="KW-0812">Transmembrane</keyword>
<keyword evidence="4" id="KW-0653">Protein transport</keyword>
<dbReference type="EMBL" id="ML977316">
    <property type="protein sequence ID" value="KAF2118895.1"/>
    <property type="molecule type" value="Genomic_DNA"/>
</dbReference>
<dbReference type="GO" id="GO:0000139">
    <property type="term" value="C:Golgi membrane"/>
    <property type="evidence" value="ECO:0007669"/>
    <property type="project" value="UniProtKB-SubCell"/>
</dbReference>
<feature type="region of interest" description="Disordered" evidence="9">
    <location>
        <begin position="1"/>
        <end position="99"/>
    </location>
</feature>
<proteinExistence type="predicted"/>
<evidence type="ECO:0000256" key="10">
    <source>
        <dbReference type="SAM" id="Phobius"/>
    </source>
</evidence>
<dbReference type="OrthoDB" id="261831at2759"/>
<reference evidence="12" key="1">
    <citation type="journal article" date="2020" name="Stud. Mycol.">
        <title>101 Dothideomycetes genomes: a test case for predicting lifestyles and emergence of pathogens.</title>
        <authorList>
            <person name="Haridas S."/>
            <person name="Albert R."/>
            <person name="Binder M."/>
            <person name="Bloem J."/>
            <person name="Labutti K."/>
            <person name="Salamov A."/>
            <person name="Andreopoulos B."/>
            <person name="Baker S."/>
            <person name="Barry K."/>
            <person name="Bills G."/>
            <person name="Bluhm B."/>
            <person name="Cannon C."/>
            <person name="Castanera R."/>
            <person name="Culley D."/>
            <person name="Daum C."/>
            <person name="Ezra D."/>
            <person name="Gonzalez J."/>
            <person name="Henrissat B."/>
            <person name="Kuo A."/>
            <person name="Liang C."/>
            <person name="Lipzen A."/>
            <person name="Lutzoni F."/>
            <person name="Magnuson J."/>
            <person name="Mondo S."/>
            <person name="Nolan M."/>
            <person name="Ohm R."/>
            <person name="Pangilinan J."/>
            <person name="Park H.-J."/>
            <person name="Ramirez L."/>
            <person name="Alfaro M."/>
            <person name="Sun H."/>
            <person name="Tritt A."/>
            <person name="Yoshinaga Y."/>
            <person name="Zwiers L.-H."/>
            <person name="Turgeon B."/>
            <person name="Goodwin S."/>
            <person name="Spatafora J."/>
            <person name="Crous P."/>
            <person name="Grigoriev I."/>
        </authorList>
    </citation>
    <scope>NUCLEOTIDE SEQUENCE</scope>
    <source>
        <strain evidence="12">CBS 627.86</strain>
    </source>
</reference>
<evidence type="ECO:0000256" key="9">
    <source>
        <dbReference type="SAM" id="MobiDB-lite"/>
    </source>
</evidence>
<evidence type="ECO:0000256" key="7">
    <source>
        <dbReference type="ARBA" id="ARBA00023136"/>
    </source>
</evidence>
<evidence type="ECO:0000256" key="3">
    <source>
        <dbReference type="ARBA" id="ARBA00022692"/>
    </source>
</evidence>
<feature type="transmembrane region" description="Helical" evidence="10">
    <location>
        <begin position="177"/>
        <end position="197"/>
    </location>
</feature>
<sequence length="199" mass="21629">MSNRFGRDTSRNNLFSSYDNRSTSPSKQKPSSSSRPSSGYGYPAPSTYQNQPYSYSSDHLSASTGGPAFGAYPGSAQANGGGGGGRSPSPAFRAATPNSRGQYSDAVLDELESQNDGQIGMLTDKVRQLKGLTSLIGDEIRDSTALAEKMNEGFEGTRLKIKGTMNRMLRMAEKTGVGWRVWLGFFAVVGFLFWYVWLF</sequence>
<dbReference type="PROSITE" id="PS50192">
    <property type="entry name" value="T_SNARE"/>
    <property type="match status" value="1"/>
</dbReference>
<feature type="domain" description="T-SNARE coiled-coil homology" evidence="11">
    <location>
        <begin position="109"/>
        <end position="171"/>
    </location>
</feature>
<evidence type="ECO:0000256" key="8">
    <source>
        <dbReference type="ARBA" id="ARBA00046280"/>
    </source>
</evidence>
<dbReference type="AlphaFoldDB" id="A0A6A5ZI22"/>
<dbReference type="CDD" id="cd15853">
    <property type="entry name" value="SNARE_Bet1"/>
    <property type="match status" value="1"/>
</dbReference>
<dbReference type="Gene3D" id="1.20.5.110">
    <property type="match status" value="1"/>
</dbReference>
<organism evidence="12 13">
    <name type="scientific">Lophiotrema nucula</name>
    <dbReference type="NCBI Taxonomy" id="690887"/>
    <lineage>
        <taxon>Eukaryota</taxon>
        <taxon>Fungi</taxon>
        <taxon>Dikarya</taxon>
        <taxon>Ascomycota</taxon>
        <taxon>Pezizomycotina</taxon>
        <taxon>Dothideomycetes</taxon>
        <taxon>Pleosporomycetidae</taxon>
        <taxon>Pleosporales</taxon>
        <taxon>Lophiotremataceae</taxon>
        <taxon>Lophiotrema</taxon>
    </lineage>
</organism>
<dbReference type="InterPro" id="IPR000727">
    <property type="entry name" value="T_SNARE_dom"/>
</dbReference>
<dbReference type="Proteomes" id="UP000799770">
    <property type="component" value="Unassembled WGS sequence"/>
</dbReference>
<accession>A0A6A5ZI22</accession>
<evidence type="ECO:0000313" key="12">
    <source>
        <dbReference type="EMBL" id="KAF2118895.1"/>
    </source>
</evidence>
<feature type="compositionally biased region" description="Low complexity" evidence="9">
    <location>
        <begin position="21"/>
        <end position="47"/>
    </location>
</feature>
<evidence type="ECO:0000256" key="5">
    <source>
        <dbReference type="ARBA" id="ARBA00022989"/>
    </source>
</evidence>
<protein>
    <recommendedName>
        <fullName evidence="11">t-SNARE coiled-coil homology domain-containing protein</fullName>
    </recommendedName>
</protein>
<dbReference type="SUPFAM" id="SSF58038">
    <property type="entry name" value="SNARE fusion complex"/>
    <property type="match status" value="1"/>
</dbReference>
<feature type="compositionally biased region" description="Basic and acidic residues" evidence="9">
    <location>
        <begin position="1"/>
        <end position="10"/>
    </location>
</feature>
<keyword evidence="6" id="KW-0333">Golgi apparatus</keyword>
<dbReference type="PANTHER" id="PTHR12791">
    <property type="entry name" value="GOLGI SNARE BET1-RELATED"/>
    <property type="match status" value="1"/>
</dbReference>
<dbReference type="GO" id="GO:0015031">
    <property type="term" value="P:protein transport"/>
    <property type="evidence" value="ECO:0007669"/>
    <property type="project" value="UniProtKB-KW"/>
</dbReference>
<feature type="compositionally biased region" description="Polar residues" evidence="9">
    <location>
        <begin position="48"/>
        <end position="64"/>
    </location>
</feature>
<comment type="subcellular location">
    <subcellularLocation>
        <location evidence="8">Endomembrane system</location>
        <topology evidence="8">Single-pass type IV membrane protein</topology>
    </subcellularLocation>
    <subcellularLocation>
        <location evidence="1">Golgi apparatus membrane</location>
    </subcellularLocation>
</comment>
<feature type="compositionally biased region" description="Polar residues" evidence="9">
    <location>
        <begin position="11"/>
        <end position="20"/>
    </location>
</feature>
<dbReference type="InterPro" id="IPR039899">
    <property type="entry name" value="BET1_SNARE"/>
</dbReference>